<proteinExistence type="predicted"/>
<dbReference type="GO" id="GO:0005634">
    <property type="term" value="C:nucleus"/>
    <property type="evidence" value="ECO:0007669"/>
    <property type="project" value="TreeGrafter"/>
</dbReference>
<evidence type="ECO:0000313" key="5">
    <source>
        <dbReference type="RefSeq" id="XP_014050869.2"/>
    </source>
</evidence>
<evidence type="ECO:0000259" key="3">
    <source>
        <dbReference type="Pfam" id="PF15296"/>
    </source>
</evidence>
<dbReference type="GO" id="GO:0006325">
    <property type="term" value="P:chromatin organization"/>
    <property type="evidence" value="ECO:0007669"/>
    <property type="project" value="TreeGrafter"/>
</dbReference>
<dbReference type="Pfam" id="PF15296">
    <property type="entry name" value="Codanin-1_C"/>
    <property type="match status" value="1"/>
</dbReference>
<feature type="transmembrane region" description="Helical" evidence="2">
    <location>
        <begin position="948"/>
        <end position="968"/>
    </location>
</feature>
<dbReference type="PaxDb" id="8030-ENSSSAP00000106095"/>
<evidence type="ECO:0000256" key="2">
    <source>
        <dbReference type="SAM" id="Phobius"/>
    </source>
</evidence>
<keyword evidence="4" id="KW-1185">Reference proteome</keyword>
<dbReference type="PANTHER" id="PTHR28678">
    <property type="entry name" value="CODANIN-1"/>
    <property type="match status" value="1"/>
</dbReference>
<feature type="compositionally biased region" description="Polar residues" evidence="1">
    <location>
        <begin position="208"/>
        <end position="218"/>
    </location>
</feature>
<accession>A0A1S3RGG3</accession>
<dbReference type="InterPro" id="IPR040031">
    <property type="entry name" value="Codanin-1"/>
</dbReference>
<organism evidence="4 5">
    <name type="scientific">Salmo salar</name>
    <name type="common">Atlantic salmon</name>
    <dbReference type="NCBI Taxonomy" id="8030"/>
    <lineage>
        <taxon>Eukaryota</taxon>
        <taxon>Metazoa</taxon>
        <taxon>Chordata</taxon>
        <taxon>Craniata</taxon>
        <taxon>Vertebrata</taxon>
        <taxon>Euteleostomi</taxon>
        <taxon>Actinopterygii</taxon>
        <taxon>Neopterygii</taxon>
        <taxon>Teleostei</taxon>
        <taxon>Protacanthopterygii</taxon>
        <taxon>Salmoniformes</taxon>
        <taxon>Salmonidae</taxon>
        <taxon>Salmoninae</taxon>
        <taxon>Salmo</taxon>
    </lineage>
</organism>
<sequence>MLSYFWSAPQGNAVATFARLLPFWSAPNAKQQAECQTTPAPILVRPKLQAAGRVPDNACSHSGPPQTPSSRQSARQRLLPFWSAPNSKQQAECQTAPAQTRMAALLESLLQKEVEAIKAVEWLKHDGDSDSLAWCKPLKIERQEFVPFLLNFLREQSCSALTHGPATPAKTPSHPRVSQPSQQGPGFSSERRGGCRSTGPGTGPRSASRVQLFSTPSLSPGAEWDTTHPPSGSHCLGGISALSSPSFSSARSPASASTSRHTPSERRSAQRASLGDFMLSPPELPHQPHPSLSLGVQQQTRGRRRSAGMGGQGRQGGGRGVFQTEEVGPGRSEGGGRKGRGGGANKMGDPAVSPPMAQMTTLVQLNLTNLEDFPPMGMSHASPPLHTKPSRRINPTPVSAERPHSRPKTCFTSTPFSTRPSSPPPVPEAVTGAIEGGITGALNVGSPPLSLQEERELLKRVKCKRAQQVGSPRPTSLDPCTPTKSGLRSISGSKMTPDTQGSCPDPSKVTLTSELDLLADLYCTCISENLVPNVFLELFFVLQLLTSRTPAVTEEEDKDLSMRKLDVLERGYLSKVHNCVYFSVRVLENQFELVSHLDKDTLRLLAENERVACFSPSLRNRLTLAQDASTAKVSPSVDTFIHSVPFQPATDNRSNFSSDKAFHTFKKQRDIFYEVLREWEDFHKEPRWEFEAALGSRVRGMVSQLNSTGNHSHFARLFLKQLVQMCKGPRALGSPGDTPDADLLGMLGADSLGRLKRLEERLIQPQGILGPCPPPAFPGHQEFFRDFLKTASCCQLNQHLKDSLCQQLLQLDEVSVLAPVVSTTEGEGDMEQQDEKQRFSSVLLLARLLAKFLGYISFLPYQTSERPSREIQEATATLRSKSMSVLDVCAVLRSCVRRRRTILTVPWLVEFLSMLDFTGPFLLCYRTVLGLLLGLYRRMVLSREGEVCYLNQLLMVAVLGWLFQIPVIPEELFFSTDFTVDVELEESQTNVQGLDCLPLVDQQLLYTCCPFLGEFRKLLAAFVAGSSARGGGLIRKITPTSAELRGTPIITRSQQKLQVDLEQAFFHNQPPSLRRTVEFVAERVGSNCVKHMKVTLVCELVRGGERLLREGLISPGANPLILNDSICAQLCDGGQEALERATRFCSEKGPEAIRVLLPDETSPAVLTTSENITKRLATEKACSWLSSNITALVKREWKTKFDRVMKSLPSPEASGMEGSGSGLGAKAGAVAVTQEQSRTPKRDMGKEEAGTSCPPDCPHSAPLPSDVLVEIKEVLSIAVGPRSEKEVLTCLQLNALLGKVGDALSCKKFSFPMPEQMLIRCTVLLACKLVSGELPVASPQEECGRTVSPGRTVSSGPVLPGSTVQRVGCSIKVLLEQLILLWGRDCCSSAPLHLLFTEMTLSAVLMASDSQWDNFLFLVRQLVERGILGEEEVVSHWRKLSQLPWPTEFIGKIQQQSSSTTSLPLPELQNHMDLFQVSPVEGAN</sequence>
<feature type="region of interest" description="Disordered" evidence="1">
    <location>
        <begin position="1231"/>
        <end position="1257"/>
    </location>
</feature>
<keyword evidence="2" id="KW-1133">Transmembrane helix</keyword>
<protein>
    <submittedName>
        <fullName evidence="5">Codanin-1</fullName>
    </submittedName>
</protein>
<dbReference type="STRING" id="8030.ENSSSAP00000106095"/>
<feature type="domain" description="Codanin-1 C-terminal" evidence="3">
    <location>
        <begin position="995"/>
        <end position="1109"/>
    </location>
</feature>
<feature type="compositionally biased region" description="Low complexity" evidence="1">
    <location>
        <begin position="178"/>
        <end position="188"/>
    </location>
</feature>
<dbReference type="PANTHER" id="PTHR28678:SF1">
    <property type="entry name" value="CODANIN-1"/>
    <property type="match status" value="1"/>
</dbReference>
<dbReference type="GeneID" id="106602646"/>
<feature type="compositionally biased region" description="Low complexity" evidence="1">
    <location>
        <begin position="409"/>
        <end position="420"/>
    </location>
</feature>
<dbReference type="Bgee" id="ENSSSAG00000076520">
    <property type="expression patterns" value="Expressed in ovary and 22 other cell types or tissues"/>
</dbReference>
<feature type="compositionally biased region" description="Polar residues" evidence="1">
    <location>
        <begin position="59"/>
        <end position="75"/>
    </location>
</feature>
<evidence type="ECO:0000256" key="1">
    <source>
        <dbReference type="SAM" id="MobiDB-lite"/>
    </source>
</evidence>
<feature type="compositionally biased region" description="Polar residues" evidence="1">
    <location>
        <begin position="482"/>
        <end position="502"/>
    </location>
</feature>
<dbReference type="KEGG" id="sasa:106602646"/>
<keyword evidence="2" id="KW-0472">Membrane</keyword>
<feature type="compositionally biased region" description="Basic and acidic residues" evidence="1">
    <location>
        <begin position="1238"/>
        <end position="1249"/>
    </location>
</feature>
<gene>
    <name evidence="5" type="primary">cdan1</name>
</gene>
<dbReference type="Proteomes" id="UP001652741">
    <property type="component" value="Chromosome ssa01"/>
</dbReference>
<dbReference type="CTD" id="146059"/>
<evidence type="ECO:0000313" key="4">
    <source>
        <dbReference type="Proteomes" id="UP001652741"/>
    </source>
</evidence>
<feature type="region of interest" description="Disordered" evidence="1">
    <location>
        <begin position="377"/>
        <end position="427"/>
    </location>
</feature>
<feature type="compositionally biased region" description="Low complexity" evidence="1">
    <location>
        <begin position="240"/>
        <end position="261"/>
    </location>
</feature>
<feature type="region of interest" description="Disordered" evidence="1">
    <location>
        <begin position="464"/>
        <end position="506"/>
    </location>
</feature>
<dbReference type="InterPro" id="IPR028171">
    <property type="entry name" value="Codanin-1_C"/>
</dbReference>
<feature type="region of interest" description="Disordered" evidence="1">
    <location>
        <begin position="163"/>
        <end position="350"/>
    </location>
</feature>
<name>A0A1S3RGG3_SALSA</name>
<feature type="compositionally biased region" description="Gly residues" evidence="1">
    <location>
        <begin position="308"/>
        <end position="320"/>
    </location>
</feature>
<dbReference type="RefSeq" id="XP_014050869.2">
    <property type="nucleotide sequence ID" value="XM_014195394.2"/>
</dbReference>
<feature type="region of interest" description="Disordered" evidence="1">
    <location>
        <begin position="53"/>
        <end position="75"/>
    </location>
</feature>
<keyword evidence="2" id="KW-0812">Transmembrane</keyword>
<reference evidence="5" key="1">
    <citation type="submission" date="2025-08" db="UniProtKB">
        <authorList>
            <consortium name="RefSeq"/>
        </authorList>
    </citation>
    <scope>IDENTIFICATION</scope>
</reference>
<feature type="transmembrane region" description="Helical" evidence="2">
    <location>
        <begin position="917"/>
        <end position="936"/>
    </location>
</feature>